<keyword evidence="11" id="KW-1185">Reference proteome</keyword>
<keyword evidence="4 10" id="KW-0067">ATP-binding</keyword>
<evidence type="ECO:0000256" key="6">
    <source>
        <dbReference type="ARBA" id="ARBA00023136"/>
    </source>
</evidence>
<dbReference type="EMBL" id="SMGR01000002">
    <property type="protein sequence ID" value="TCL01249.1"/>
    <property type="molecule type" value="Genomic_DNA"/>
</dbReference>
<dbReference type="GO" id="GO:0140359">
    <property type="term" value="F:ABC-type transporter activity"/>
    <property type="evidence" value="ECO:0007669"/>
    <property type="project" value="InterPro"/>
</dbReference>
<organism evidence="10 11">
    <name type="scientific">Shimia isoporae</name>
    <dbReference type="NCBI Taxonomy" id="647720"/>
    <lineage>
        <taxon>Bacteria</taxon>
        <taxon>Pseudomonadati</taxon>
        <taxon>Pseudomonadota</taxon>
        <taxon>Alphaproteobacteria</taxon>
        <taxon>Rhodobacterales</taxon>
        <taxon>Roseobacteraceae</taxon>
    </lineage>
</organism>
<accession>A0A4R1NAW3</accession>
<dbReference type="PANTHER" id="PTHR24221">
    <property type="entry name" value="ATP-BINDING CASSETTE SUB-FAMILY B"/>
    <property type="match status" value="1"/>
</dbReference>
<dbReference type="InterPro" id="IPR027417">
    <property type="entry name" value="P-loop_NTPase"/>
</dbReference>
<feature type="transmembrane region" description="Helical" evidence="7">
    <location>
        <begin position="61"/>
        <end position="81"/>
    </location>
</feature>
<dbReference type="Proteomes" id="UP000295673">
    <property type="component" value="Unassembled WGS sequence"/>
</dbReference>
<keyword evidence="3" id="KW-0547">Nucleotide-binding</keyword>
<keyword evidence="6 7" id="KW-0472">Membrane</keyword>
<feature type="transmembrane region" description="Helical" evidence="7">
    <location>
        <begin position="23"/>
        <end position="49"/>
    </location>
</feature>
<keyword evidence="5 7" id="KW-1133">Transmembrane helix</keyword>
<comment type="caution">
    <text evidence="10">The sequence shown here is derived from an EMBL/GenBank/DDBJ whole genome shotgun (WGS) entry which is preliminary data.</text>
</comment>
<dbReference type="GO" id="GO:0005886">
    <property type="term" value="C:plasma membrane"/>
    <property type="evidence" value="ECO:0007669"/>
    <property type="project" value="UniProtKB-SubCell"/>
</dbReference>
<dbReference type="InterPro" id="IPR003593">
    <property type="entry name" value="AAA+_ATPase"/>
</dbReference>
<dbReference type="SUPFAM" id="SSF52540">
    <property type="entry name" value="P-loop containing nucleoside triphosphate hydrolases"/>
    <property type="match status" value="1"/>
</dbReference>
<dbReference type="GO" id="GO:0034040">
    <property type="term" value="F:ATPase-coupled lipid transmembrane transporter activity"/>
    <property type="evidence" value="ECO:0007669"/>
    <property type="project" value="TreeGrafter"/>
</dbReference>
<dbReference type="GO" id="GO:0030253">
    <property type="term" value="P:protein secretion by the type I secretion system"/>
    <property type="evidence" value="ECO:0007669"/>
    <property type="project" value="InterPro"/>
</dbReference>
<protein>
    <submittedName>
        <fullName evidence="10">ATP-binding cassette subfamily C protein</fullName>
    </submittedName>
</protein>
<dbReference type="InterPro" id="IPR039421">
    <property type="entry name" value="Type_1_exporter"/>
</dbReference>
<evidence type="ECO:0000256" key="2">
    <source>
        <dbReference type="ARBA" id="ARBA00022692"/>
    </source>
</evidence>
<gene>
    <name evidence="10" type="ORF">BXY66_2561</name>
</gene>
<dbReference type="PROSITE" id="PS50929">
    <property type="entry name" value="ABC_TM1F"/>
    <property type="match status" value="1"/>
</dbReference>
<sequence>MNARSPHNGLEELRAARAESRSLYWAVGIFSVFVNLLMLTGPLFMLQVYDRVLGSQSEETLFAMALLATFLFAMMGVLDFVRGRVMARVGARFQSRMDRRVFDAAMRRSALGKSQNAETGLSDLESVQRLMTSPVLMSIFDIPWTPIFLIGIAIFHPWLGMLAVVGGGVLIAATVINQFSTRRVSEEMLISGHTANRMSSQMQTEAEMIVALGMRTAAFDRWEKARDRSLMATLKASDRGGGFSSVTKTFRLFLQSAMLGLGAYLALRGEVSPGAMIAGSILLGRALAPVEQAVNQWQVVQAARRGWNNLADLLSEVPPEPQRTKLPVPAAKLEVQQLTVLPPGESQATLRMVSFEIQPGQAVGVIGASGAGKSTLARALTGVWRAAGGKVRLDGAALEQYDPAELGKYIGYLPQRVELFDGTIAENIARLAEMPDPEMVVAAARKADAHDMILKLPNGYDTQVSAHGGRLSGGQIQRIGLARAMYGNPAFMVLDEPNSNLDNEGSNALNKAIRAAKKEGRSVLIMAHRPAAIKECDLLLMLENGGRRAFGPRDEVMKDVLKNYQDVQSSAGPGGVQ</sequence>
<dbReference type="PROSITE" id="PS50893">
    <property type="entry name" value="ABC_TRANSPORTER_2"/>
    <property type="match status" value="1"/>
</dbReference>
<dbReference type="PANTHER" id="PTHR24221:SF248">
    <property type="entry name" value="ABC TRANSPORTER TRANSMEMBRANE REGION"/>
    <property type="match status" value="1"/>
</dbReference>
<dbReference type="NCBIfam" id="TIGR01842">
    <property type="entry name" value="type_I_sec_PrtD"/>
    <property type="match status" value="1"/>
</dbReference>
<evidence type="ECO:0000256" key="5">
    <source>
        <dbReference type="ARBA" id="ARBA00022989"/>
    </source>
</evidence>
<comment type="subcellular location">
    <subcellularLocation>
        <location evidence="1">Cell membrane</location>
        <topology evidence="1">Multi-pass membrane protein</topology>
    </subcellularLocation>
</comment>
<dbReference type="InterPro" id="IPR003439">
    <property type="entry name" value="ABC_transporter-like_ATP-bd"/>
</dbReference>
<dbReference type="Pfam" id="PF00664">
    <property type="entry name" value="ABC_membrane"/>
    <property type="match status" value="1"/>
</dbReference>
<dbReference type="Pfam" id="PF00005">
    <property type="entry name" value="ABC_tran"/>
    <property type="match status" value="1"/>
</dbReference>
<dbReference type="GO" id="GO:0030256">
    <property type="term" value="C:type I protein secretion system complex"/>
    <property type="evidence" value="ECO:0007669"/>
    <property type="project" value="InterPro"/>
</dbReference>
<reference evidence="10 11" key="1">
    <citation type="submission" date="2019-03" db="EMBL/GenBank/DDBJ databases">
        <title>Genomic Encyclopedia of Archaeal and Bacterial Type Strains, Phase II (KMG-II): from individual species to whole genera.</title>
        <authorList>
            <person name="Goeker M."/>
        </authorList>
    </citation>
    <scope>NUCLEOTIDE SEQUENCE [LARGE SCALE GENOMIC DNA]</scope>
    <source>
        <strain evidence="10 11">DSM 26433</strain>
    </source>
</reference>
<dbReference type="Gene3D" id="3.40.50.300">
    <property type="entry name" value="P-loop containing nucleotide triphosphate hydrolases"/>
    <property type="match status" value="1"/>
</dbReference>
<proteinExistence type="predicted"/>
<name>A0A4R1NAW3_9RHOB</name>
<dbReference type="RefSeq" id="WP_132860584.1">
    <property type="nucleotide sequence ID" value="NZ_SMGR01000002.1"/>
</dbReference>
<dbReference type="Gene3D" id="1.20.1560.10">
    <property type="entry name" value="ABC transporter type 1, transmembrane domain"/>
    <property type="match status" value="1"/>
</dbReference>
<evidence type="ECO:0000256" key="1">
    <source>
        <dbReference type="ARBA" id="ARBA00004651"/>
    </source>
</evidence>
<evidence type="ECO:0000259" key="9">
    <source>
        <dbReference type="PROSITE" id="PS50929"/>
    </source>
</evidence>
<dbReference type="GO" id="GO:0016887">
    <property type="term" value="F:ATP hydrolysis activity"/>
    <property type="evidence" value="ECO:0007669"/>
    <property type="project" value="InterPro"/>
</dbReference>
<dbReference type="PROSITE" id="PS00211">
    <property type="entry name" value="ABC_TRANSPORTER_1"/>
    <property type="match status" value="1"/>
</dbReference>
<dbReference type="OrthoDB" id="9808328at2"/>
<evidence type="ECO:0000259" key="8">
    <source>
        <dbReference type="PROSITE" id="PS50893"/>
    </source>
</evidence>
<dbReference type="AlphaFoldDB" id="A0A4R1NAW3"/>
<keyword evidence="2 7" id="KW-0812">Transmembrane</keyword>
<dbReference type="InterPro" id="IPR011527">
    <property type="entry name" value="ABC1_TM_dom"/>
</dbReference>
<evidence type="ECO:0000313" key="10">
    <source>
        <dbReference type="EMBL" id="TCL01249.1"/>
    </source>
</evidence>
<evidence type="ECO:0000256" key="4">
    <source>
        <dbReference type="ARBA" id="ARBA00022840"/>
    </source>
</evidence>
<dbReference type="InterPro" id="IPR036640">
    <property type="entry name" value="ABC1_TM_sf"/>
</dbReference>
<feature type="domain" description="ABC transporter" evidence="8">
    <location>
        <begin position="333"/>
        <end position="569"/>
    </location>
</feature>
<dbReference type="SUPFAM" id="SSF90123">
    <property type="entry name" value="ABC transporter transmembrane region"/>
    <property type="match status" value="1"/>
</dbReference>
<evidence type="ECO:0000256" key="7">
    <source>
        <dbReference type="SAM" id="Phobius"/>
    </source>
</evidence>
<dbReference type="SMART" id="SM00382">
    <property type="entry name" value="AAA"/>
    <property type="match status" value="1"/>
</dbReference>
<evidence type="ECO:0000256" key="3">
    <source>
        <dbReference type="ARBA" id="ARBA00022741"/>
    </source>
</evidence>
<feature type="domain" description="ABC transmembrane type-1" evidence="9">
    <location>
        <begin position="25"/>
        <end position="302"/>
    </location>
</feature>
<dbReference type="InterPro" id="IPR010128">
    <property type="entry name" value="ATPase_T1SS_PrtD-like"/>
</dbReference>
<dbReference type="GO" id="GO:0005524">
    <property type="term" value="F:ATP binding"/>
    <property type="evidence" value="ECO:0007669"/>
    <property type="project" value="UniProtKB-KW"/>
</dbReference>
<dbReference type="InterPro" id="IPR017871">
    <property type="entry name" value="ABC_transporter-like_CS"/>
</dbReference>
<evidence type="ECO:0000313" key="11">
    <source>
        <dbReference type="Proteomes" id="UP000295673"/>
    </source>
</evidence>